<dbReference type="OrthoDB" id="9814178at2"/>
<organism evidence="2 3">
    <name type="scientific">Cellulomonas shaoxiangyii</name>
    <dbReference type="NCBI Taxonomy" id="2566013"/>
    <lineage>
        <taxon>Bacteria</taxon>
        <taxon>Bacillati</taxon>
        <taxon>Actinomycetota</taxon>
        <taxon>Actinomycetes</taxon>
        <taxon>Micrococcales</taxon>
        <taxon>Cellulomonadaceae</taxon>
        <taxon>Cellulomonas</taxon>
    </lineage>
</organism>
<dbReference type="AlphaFoldDB" id="A0A4P7SFF2"/>
<accession>A0A4P7SFF2</accession>
<dbReference type="PIRSF" id="PIRSF016660">
    <property type="entry name" value="YedI"/>
    <property type="match status" value="1"/>
</dbReference>
<dbReference type="RefSeq" id="WP_135972643.1">
    <property type="nucleotide sequence ID" value="NZ_CP039291.1"/>
</dbReference>
<feature type="transmembrane region" description="Helical" evidence="1">
    <location>
        <begin position="76"/>
        <end position="94"/>
    </location>
</feature>
<feature type="transmembrane region" description="Helical" evidence="1">
    <location>
        <begin position="172"/>
        <end position="194"/>
    </location>
</feature>
<dbReference type="Pfam" id="PF05661">
    <property type="entry name" value="DUF808"/>
    <property type="match status" value="1"/>
</dbReference>
<reference evidence="2 3" key="1">
    <citation type="submission" date="2019-04" db="EMBL/GenBank/DDBJ databases">
        <title>Isolation and identification of Cellulomonas shaoxiangyii sp. Nov. isolated from feces of the Tibetan antelopes (Pantholops hodgsonii) in the Qinghai-Tibet plateau of China.</title>
        <authorList>
            <person name="Tian Z."/>
        </authorList>
    </citation>
    <scope>NUCLEOTIDE SEQUENCE [LARGE SCALE GENOMIC DNA]</scope>
    <source>
        <strain evidence="2 3">Z28</strain>
    </source>
</reference>
<evidence type="ECO:0000313" key="2">
    <source>
        <dbReference type="EMBL" id="QCB92722.1"/>
    </source>
</evidence>
<dbReference type="PANTHER" id="PTHR30503">
    <property type="entry name" value="INNER MEMBRANE PROTEIN YEDI"/>
    <property type="match status" value="1"/>
</dbReference>
<feature type="transmembrane region" description="Helical" evidence="1">
    <location>
        <begin position="225"/>
        <end position="249"/>
    </location>
</feature>
<evidence type="ECO:0000313" key="3">
    <source>
        <dbReference type="Proteomes" id="UP000296469"/>
    </source>
</evidence>
<dbReference type="GO" id="GO:0005886">
    <property type="term" value="C:plasma membrane"/>
    <property type="evidence" value="ECO:0007669"/>
    <property type="project" value="TreeGrafter"/>
</dbReference>
<keyword evidence="3" id="KW-1185">Reference proteome</keyword>
<dbReference type="KEGG" id="celz:E5225_03285"/>
<dbReference type="Proteomes" id="UP000296469">
    <property type="component" value="Chromosome"/>
</dbReference>
<evidence type="ECO:0000256" key="1">
    <source>
        <dbReference type="SAM" id="Phobius"/>
    </source>
</evidence>
<keyword evidence="1" id="KW-0812">Transmembrane</keyword>
<keyword evidence="1" id="KW-1133">Transmembrane helix</keyword>
<keyword evidence="1" id="KW-0472">Membrane</keyword>
<dbReference type="EMBL" id="CP039291">
    <property type="protein sequence ID" value="QCB92722.1"/>
    <property type="molecule type" value="Genomic_DNA"/>
</dbReference>
<feature type="transmembrane region" description="Helical" evidence="1">
    <location>
        <begin position="277"/>
        <end position="302"/>
    </location>
</feature>
<name>A0A4P7SFF2_9CELL</name>
<dbReference type="PANTHER" id="PTHR30503:SF3">
    <property type="entry name" value="INNER MEMBRANE PROTEIN YEDI"/>
    <property type="match status" value="1"/>
</dbReference>
<protein>
    <submittedName>
        <fullName evidence="2">DUF808 domain-containing protein</fullName>
    </submittedName>
</protein>
<sequence length="314" mass="32561">MPGGLAALLDDVAALAKIAAASIDDVGAAAGRAGAKAAGVVIDDTAVTPRYLHGASANRELPMIWAIARGSLRNKLLIILPVALLLSQFLPWLLTPILMLGGTYLAFEGAEKVWEAVSGKDAEKAPVTAPEQGPEAEKKMVSGAIRTDLILSAEIMVISLNEVADQPFVSRAITLAVVALLITALVYGVVALIVKMDDIGLRLAKTRSGAVAGLGRGLVTAMPKVMAVLSTVGIAAMLWVGGHILLVGVDELGWHGLYDVVHHLEEAVHGVAGVGGFLAWLVNTLASALIGLLVGAVVAFVVHQIHKRRAHAAH</sequence>
<dbReference type="InterPro" id="IPR008526">
    <property type="entry name" value="YedI"/>
</dbReference>
<proteinExistence type="predicted"/>
<gene>
    <name evidence="2" type="ORF">E5225_03285</name>
</gene>